<proteinExistence type="inferred from homology"/>
<keyword evidence="12" id="KW-1185">Reference proteome</keyword>
<dbReference type="InterPro" id="IPR005748">
    <property type="entry name" value="DNA_mismatch_repair_MutS"/>
</dbReference>
<evidence type="ECO:0000256" key="6">
    <source>
        <dbReference type="ARBA" id="ARBA00023125"/>
    </source>
</evidence>
<feature type="domain" description="DNA mismatch repair protein MutS core" evidence="10">
    <location>
        <begin position="283"/>
        <end position="525"/>
    </location>
</feature>
<dbReference type="Pfam" id="PF01624">
    <property type="entry name" value="MutS_I"/>
    <property type="match status" value="1"/>
</dbReference>
<evidence type="ECO:0000313" key="12">
    <source>
        <dbReference type="Proteomes" id="UP000053688"/>
    </source>
</evidence>
<dbReference type="FunFam" id="3.40.1170.10:FF:000001">
    <property type="entry name" value="DNA mismatch repair protein MutS"/>
    <property type="match status" value="1"/>
</dbReference>
<dbReference type="Gene3D" id="1.10.1420.10">
    <property type="match status" value="2"/>
</dbReference>
<dbReference type="Gene3D" id="3.40.1170.10">
    <property type="entry name" value="DNA repair protein MutS, domain I"/>
    <property type="match status" value="1"/>
</dbReference>
<evidence type="ECO:0000256" key="8">
    <source>
        <dbReference type="ARBA" id="ARBA00024647"/>
    </source>
</evidence>
<dbReference type="SUPFAM" id="SSF53150">
    <property type="entry name" value="DNA repair protein MutS, domain II"/>
    <property type="match status" value="1"/>
</dbReference>
<evidence type="ECO:0000256" key="2">
    <source>
        <dbReference type="ARBA" id="ARBA00021982"/>
    </source>
</evidence>
<dbReference type="SUPFAM" id="SSF48334">
    <property type="entry name" value="DNA repair protein MutS, domain III"/>
    <property type="match status" value="1"/>
</dbReference>
<dbReference type="InterPro" id="IPR007696">
    <property type="entry name" value="DNA_mismatch_repair_MutS_core"/>
</dbReference>
<dbReference type="GO" id="GO:0030983">
    <property type="term" value="F:mismatched DNA binding"/>
    <property type="evidence" value="ECO:0007669"/>
    <property type="project" value="InterPro"/>
</dbReference>
<dbReference type="NCBIfam" id="TIGR01070">
    <property type="entry name" value="mutS1"/>
    <property type="match status" value="1"/>
</dbReference>
<keyword evidence="4" id="KW-0227">DNA damage</keyword>
<dbReference type="GO" id="GO:0005829">
    <property type="term" value="C:cytosol"/>
    <property type="evidence" value="ECO:0007669"/>
    <property type="project" value="TreeGrafter"/>
</dbReference>
<dbReference type="Pfam" id="PF05192">
    <property type="entry name" value="MutS_III"/>
    <property type="match status" value="1"/>
</dbReference>
<comment type="similarity">
    <text evidence="1">Belongs to the DNA mismatch repair MutS family.</text>
</comment>
<dbReference type="eggNOG" id="COG0249">
    <property type="taxonomic scope" value="Bacteria"/>
</dbReference>
<keyword evidence="7" id="KW-0234">DNA repair</keyword>
<dbReference type="PATRIC" id="fig|1236703.3.peg.198"/>
<dbReference type="STRING" id="28176.CF66_2212"/>
<dbReference type="PANTHER" id="PTHR11361">
    <property type="entry name" value="DNA MISMATCH REPAIR PROTEIN MUTS FAMILY MEMBER"/>
    <property type="match status" value="1"/>
</dbReference>
<comment type="caution">
    <text evidence="11">The sequence shown here is derived from an EMBL/GenBank/DDBJ whole genome shotgun (WGS) entry which is preliminary data.</text>
</comment>
<dbReference type="InterPro" id="IPR036187">
    <property type="entry name" value="DNA_mismatch_repair_MutS_sf"/>
</dbReference>
<dbReference type="Pfam" id="PF05188">
    <property type="entry name" value="MutS_II"/>
    <property type="match status" value="1"/>
</dbReference>
<dbReference type="AlphaFoldDB" id="S3DKV5"/>
<dbReference type="GO" id="GO:0005524">
    <property type="term" value="F:ATP binding"/>
    <property type="evidence" value="ECO:0007669"/>
    <property type="project" value="UniProtKB-UniRule"/>
</dbReference>
<dbReference type="InterPro" id="IPR007695">
    <property type="entry name" value="DNA_mismatch_repair_MutS-lik_N"/>
</dbReference>
<dbReference type="EMBL" id="AMSD01000001">
    <property type="protein sequence ID" value="EPE37749.1"/>
    <property type="molecule type" value="Genomic_DNA"/>
</dbReference>
<name>S3DKV5_9GAMM</name>
<keyword evidence="6" id="KW-0238">DNA-binding</keyword>
<dbReference type="PANTHER" id="PTHR11361:SF34">
    <property type="entry name" value="DNA MISMATCH REPAIR PROTEIN MSH1, MITOCHONDRIAL"/>
    <property type="match status" value="1"/>
</dbReference>
<dbReference type="GO" id="GO:0006298">
    <property type="term" value="P:mismatch repair"/>
    <property type="evidence" value="ECO:0007669"/>
    <property type="project" value="UniProtKB-UniRule"/>
</dbReference>
<evidence type="ECO:0000256" key="1">
    <source>
        <dbReference type="ARBA" id="ARBA00006271"/>
    </source>
</evidence>
<keyword evidence="3" id="KW-0547">Nucleotide-binding</keyword>
<evidence type="ECO:0000256" key="4">
    <source>
        <dbReference type="ARBA" id="ARBA00022763"/>
    </source>
</evidence>
<evidence type="ECO:0000256" key="7">
    <source>
        <dbReference type="ARBA" id="ARBA00023204"/>
    </source>
</evidence>
<dbReference type="InterPro" id="IPR007860">
    <property type="entry name" value="DNA_mmatch_repair_MutS_con_dom"/>
</dbReference>
<dbReference type="FunFam" id="1.10.1420.10:FF:000001">
    <property type="entry name" value="DNA mismatch repair protein MutS"/>
    <property type="match status" value="1"/>
</dbReference>
<dbReference type="InterPro" id="IPR016151">
    <property type="entry name" value="DNA_mismatch_repair_MutS_N"/>
</dbReference>
<keyword evidence="5" id="KW-0067">ATP-binding</keyword>
<dbReference type="Proteomes" id="UP000053688">
    <property type="component" value="Unassembled WGS sequence"/>
</dbReference>
<dbReference type="SMART" id="SM00533">
    <property type="entry name" value="MUTSd"/>
    <property type="match status" value="1"/>
</dbReference>
<evidence type="ECO:0000256" key="9">
    <source>
        <dbReference type="NCBIfam" id="TIGR01070"/>
    </source>
</evidence>
<sequence>MNINQNHTPMIQQYLKLKAENPGMLLFYRMGDFYELFYDDAKRASKLLDISLTRRGQSAGKPVPMAGVPFHSLENYLTKLIQLGESVAICEQIGELTDKKAPIKRQVVQIITPGTVTDETLLEGEIDNLIAAIYYQKGKFGYATLDITSGRFQLTEPETENEMASELQRTLPTELLFPEDFKYTKLVNHRNGNRPRPVWEFELNTAKQQLNQQFGTQNLAGFGVEQAELGLRAAGCLIQYVKNNQCTALPHIRSLIFTQQHHLMILDAATRHNLEINKNLSGGNTNTLVELLDCTKTAMGSRMLKRWLQQPTRCLDTLQQRLDSIEEIKRNSLFIKLQPILKEIADIERIITRLALRSAKPKDMIRLRQTLKQLPELQIIFNSIMTPHLIQLAQFSLPNEKVYELLKISLKEEPSVTIRDGNVIKEGYNKELDQYRILANGALTYLTELEKEQRKLYGIDTLKVRYNNVQGFFIQVSRKQSSLIPKHYSRHQTLKNVERYTIPELKEYEAKIFNARSKSIALEKNFGKKYLIY</sequence>
<protein>
    <recommendedName>
        <fullName evidence="2 9">DNA mismatch repair protein MutS</fullName>
    </recommendedName>
</protein>
<evidence type="ECO:0000256" key="5">
    <source>
        <dbReference type="ARBA" id="ARBA00022840"/>
    </source>
</evidence>
<evidence type="ECO:0000259" key="10">
    <source>
        <dbReference type="SMART" id="SM00533"/>
    </source>
</evidence>
<dbReference type="Gene3D" id="3.30.420.110">
    <property type="entry name" value="MutS, connector domain"/>
    <property type="match status" value="1"/>
</dbReference>
<comment type="function">
    <text evidence="8">This protein is involved in the repair of mismatches in DNA. It is possible that it carries out the mismatch recognition step. This protein has a weak ATPase activity.</text>
</comment>
<evidence type="ECO:0000256" key="3">
    <source>
        <dbReference type="ARBA" id="ARBA00022741"/>
    </source>
</evidence>
<evidence type="ECO:0000313" key="11">
    <source>
        <dbReference type="EMBL" id="EPE37749.1"/>
    </source>
</evidence>
<dbReference type="InterPro" id="IPR045076">
    <property type="entry name" value="MutS"/>
</dbReference>
<dbReference type="GO" id="GO:0140664">
    <property type="term" value="F:ATP-dependent DNA damage sensor activity"/>
    <property type="evidence" value="ECO:0007669"/>
    <property type="project" value="InterPro"/>
</dbReference>
<organism evidence="11 12">
    <name type="scientific">Candidatus Photodesmus katoptron Akat1</name>
    <dbReference type="NCBI Taxonomy" id="1236703"/>
    <lineage>
        <taxon>Bacteria</taxon>
        <taxon>Pseudomonadati</taxon>
        <taxon>Pseudomonadota</taxon>
        <taxon>Gammaproteobacteria</taxon>
        <taxon>Vibrionales</taxon>
        <taxon>Vibrionaceae</taxon>
        <taxon>Candidatus Photodesmus</taxon>
    </lineage>
</organism>
<dbReference type="SUPFAM" id="SSF55271">
    <property type="entry name" value="DNA repair protein MutS, domain I"/>
    <property type="match status" value="1"/>
</dbReference>
<reference evidence="11 12" key="1">
    <citation type="journal article" date="2014" name="Environ. Microbiol.">
        <title>Genomic signatures of obligate host dependence in the luminous bacterial symbiont of a vertebrate.</title>
        <authorList>
            <person name="Hendry T.A."/>
            <person name="de Wet J.R."/>
            <person name="Dunlap P.V."/>
        </authorList>
    </citation>
    <scope>NUCLEOTIDE SEQUENCE [LARGE SCALE GENOMIC DNA]</scope>
    <source>
        <strain evidence="11 12">Akat1</strain>
    </source>
</reference>
<dbReference type="InterPro" id="IPR036678">
    <property type="entry name" value="MutS_con_dom_sf"/>
</dbReference>
<dbReference type="NCBIfam" id="NF003810">
    <property type="entry name" value="PRK05399.1"/>
    <property type="match status" value="1"/>
</dbReference>
<accession>S3DKV5</accession>
<gene>
    <name evidence="11" type="ORF">O1U_0208</name>
</gene>